<dbReference type="Gene3D" id="3.40.50.10420">
    <property type="entry name" value="NagB/RpiA/CoA transferase-like"/>
    <property type="match status" value="1"/>
</dbReference>
<evidence type="ECO:0000259" key="1">
    <source>
        <dbReference type="Pfam" id="PF02589"/>
    </source>
</evidence>
<dbReference type="InterPro" id="IPR024185">
    <property type="entry name" value="FTHF_cligase-like_sf"/>
</dbReference>
<accession>A0ABZ2JWH2</accession>
<dbReference type="EMBL" id="CP089982">
    <property type="protein sequence ID" value="WXA90826.1"/>
    <property type="molecule type" value="Genomic_DNA"/>
</dbReference>
<keyword evidence="3" id="KW-1185">Reference proteome</keyword>
<gene>
    <name evidence="2" type="ORF">LZC95_30780</name>
</gene>
<evidence type="ECO:0000313" key="3">
    <source>
        <dbReference type="Proteomes" id="UP001379533"/>
    </source>
</evidence>
<reference evidence="2 3" key="1">
    <citation type="submission" date="2021-12" db="EMBL/GenBank/DDBJ databases">
        <title>Discovery of the Pendulisporaceae a myxobacterial family with distinct sporulation behavior and unique specialized metabolism.</title>
        <authorList>
            <person name="Garcia R."/>
            <person name="Popoff A."/>
            <person name="Bader C.D."/>
            <person name="Loehr J."/>
            <person name="Walesch S."/>
            <person name="Walt C."/>
            <person name="Boldt J."/>
            <person name="Bunk B."/>
            <person name="Haeckl F.J.F.P.J."/>
            <person name="Gunesch A.P."/>
            <person name="Birkelbach J."/>
            <person name="Nuebel U."/>
            <person name="Pietschmann T."/>
            <person name="Bach T."/>
            <person name="Mueller R."/>
        </authorList>
    </citation>
    <scope>NUCLEOTIDE SEQUENCE [LARGE SCALE GENOMIC DNA]</scope>
    <source>
        <strain evidence="2 3">MSr12523</strain>
    </source>
</reference>
<feature type="domain" description="LUD" evidence="1">
    <location>
        <begin position="96"/>
        <end position="195"/>
    </location>
</feature>
<dbReference type="PANTHER" id="PTHR43682">
    <property type="entry name" value="LACTATE UTILIZATION PROTEIN C"/>
    <property type="match status" value="1"/>
</dbReference>
<dbReference type="PANTHER" id="PTHR43682:SF1">
    <property type="entry name" value="LACTATE UTILIZATION PROTEIN C"/>
    <property type="match status" value="1"/>
</dbReference>
<dbReference type="SUPFAM" id="SSF100950">
    <property type="entry name" value="NagB/RpiA/CoA transferase-like"/>
    <property type="match status" value="1"/>
</dbReference>
<dbReference type="InterPro" id="IPR003741">
    <property type="entry name" value="LUD_dom"/>
</dbReference>
<name>A0ABZ2JWH2_9BACT</name>
<proteinExistence type="predicted"/>
<dbReference type="Pfam" id="PF02589">
    <property type="entry name" value="LUD_dom"/>
    <property type="match status" value="1"/>
</dbReference>
<dbReference type="RefSeq" id="WP_394841446.1">
    <property type="nucleotide sequence ID" value="NZ_CP089982.1"/>
</dbReference>
<organism evidence="2 3">
    <name type="scientific">Pendulispora brunnea</name>
    <dbReference type="NCBI Taxonomy" id="2905690"/>
    <lineage>
        <taxon>Bacteria</taxon>
        <taxon>Pseudomonadati</taxon>
        <taxon>Myxococcota</taxon>
        <taxon>Myxococcia</taxon>
        <taxon>Myxococcales</taxon>
        <taxon>Sorangiineae</taxon>
        <taxon>Pendulisporaceae</taxon>
        <taxon>Pendulispora</taxon>
    </lineage>
</organism>
<evidence type="ECO:0000313" key="2">
    <source>
        <dbReference type="EMBL" id="WXA90826.1"/>
    </source>
</evidence>
<dbReference type="Proteomes" id="UP001379533">
    <property type="component" value="Chromosome"/>
</dbReference>
<sequence length="195" mass="20699">MANSRNDILRALRAAHVPPKPLPDLPTSGVQYPDVHAQFAKSLSDVGGRCIFAGDGDIEIALSKLPEYASAIRVLSLVPGAKKANVNMAAIIDPTELADVDVCVLPGQLGVAENGAVWVVEDGFPFRAGWYLAQHMVLVLRADTIVHNMHEAYERISVGARGFSTFISGPSKTADIEQSLVIGAQGPRSCTALVV</sequence>
<protein>
    <submittedName>
        <fullName evidence="2">LUD domain-containing protein</fullName>
    </submittedName>
</protein>
<dbReference type="InterPro" id="IPR037171">
    <property type="entry name" value="NagB/RpiA_transferase-like"/>
</dbReference>